<dbReference type="PANTHER" id="PTHR34223">
    <property type="entry name" value="OS11G0201299 PROTEIN"/>
    <property type="match status" value="1"/>
</dbReference>
<accession>A0AAQ3PK78</accession>
<evidence type="ECO:0000313" key="2">
    <source>
        <dbReference type="Proteomes" id="UP001341281"/>
    </source>
</evidence>
<sequence>MLRLRGHTPLQVCELAFGSFDRDDDILCLNRWVRHVVMCQIQRFMLENIYPGDAFELDDLLLISQHLSRLELVGIVLNNGFCDFSSCPSLGSLVLSDCYLWDAKKLLSASLKQLCIRSCDFGTEFNTLILVPSLVFLHLDSHLCGRPIFGSMPLLKRAFIRVPHQNNCSSDCDEEDCYSCHHTMDDDKCAFLDGLSNAEKLILVSESTAFIFKSDLKQCPTFTKLKTLLLNGNWCVAPNFSALTCILKNSPVLEELILPLFSKQPCYTWK</sequence>
<name>A0AAQ3PK78_PASNO</name>
<proteinExistence type="predicted"/>
<dbReference type="EMBL" id="CP144745">
    <property type="protein sequence ID" value="WVZ51740.1"/>
    <property type="molecule type" value="Genomic_DNA"/>
</dbReference>
<evidence type="ECO:0000313" key="1">
    <source>
        <dbReference type="EMBL" id="WVZ51740.1"/>
    </source>
</evidence>
<keyword evidence="2" id="KW-1185">Reference proteome</keyword>
<dbReference type="AlphaFoldDB" id="A0AAQ3PK78"/>
<evidence type="ECO:0008006" key="3">
    <source>
        <dbReference type="Google" id="ProtNLM"/>
    </source>
</evidence>
<dbReference type="SUPFAM" id="SSF52047">
    <property type="entry name" value="RNI-like"/>
    <property type="match status" value="1"/>
</dbReference>
<dbReference type="Proteomes" id="UP001341281">
    <property type="component" value="Chromosome 01"/>
</dbReference>
<organism evidence="1 2">
    <name type="scientific">Paspalum notatum var. saurae</name>
    <dbReference type="NCBI Taxonomy" id="547442"/>
    <lineage>
        <taxon>Eukaryota</taxon>
        <taxon>Viridiplantae</taxon>
        <taxon>Streptophyta</taxon>
        <taxon>Embryophyta</taxon>
        <taxon>Tracheophyta</taxon>
        <taxon>Spermatophyta</taxon>
        <taxon>Magnoliopsida</taxon>
        <taxon>Liliopsida</taxon>
        <taxon>Poales</taxon>
        <taxon>Poaceae</taxon>
        <taxon>PACMAD clade</taxon>
        <taxon>Panicoideae</taxon>
        <taxon>Andropogonodae</taxon>
        <taxon>Paspaleae</taxon>
        <taxon>Paspalinae</taxon>
        <taxon>Paspalum</taxon>
    </lineage>
</organism>
<protein>
    <recommendedName>
        <fullName evidence="3">F-box/LRR-repeat protein</fullName>
    </recommendedName>
</protein>
<dbReference type="InterPro" id="IPR053197">
    <property type="entry name" value="F-box_SCFL_complex_component"/>
</dbReference>
<gene>
    <name evidence="1" type="ORF">U9M48_002853</name>
</gene>
<dbReference type="PANTHER" id="PTHR34223:SF107">
    <property type="entry name" value="F-BOX DOMAIN-CONTAINING PROTEIN"/>
    <property type="match status" value="1"/>
</dbReference>
<reference evidence="1 2" key="1">
    <citation type="submission" date="2024-02" db="EMBL/GenBank/DDBJ databases">
        <title>High-quality chromosome-scale genome assembly of Pensacola bahiagrass (Paspalum notatum Flugge var. saurae).</title>
        <authorList>
            <person name="Vega J.M."/>
            <person name="Podio M."/>
            <person name="Orjuela J."/>
            <person name="Siena L.A."/>
            <person name="Pessino S.C."/>
            <person name="Combes M.C."/>
            <person name="Mariac C."/>
            <person name="Albertini E."/>
            <person name="Pupilli F."/>
            <person name="Ortiz J.P.A."/>
            <person name="Leblanc O."/>
        </authorList>
    </citation>
    <scope>NUCLEOTIDE SEQUENCE [LARGE SCALE GENOMIC DNA]</scope>
    <source>
        <strain evidence="1">R1</strain>
        <tissue evidence="1">Leaf</tissue>
    </source>
</reference>